<feature type="region of interest" description="Disordered" evidence="1">
    <location>
        <begin position="177"/>
        <end position="234"/>
    </location>
</feature>
<reference evidence="3" key="1">
    <citation type="submission" date="2016-10" db="EMBL/GenBank/DDBJ databases">
        <authorList>
            <person name="de Groot N.N."/>
        </authorList>
    </citation>
    <scope>NUCLEOTIDE SEQUENCE [LARGE SCALE GENOMIC DNA]</scope>
    <source>
        <strain evidence="3">CGMCC 1.10697</strain>
    </source>
</reference>
<evidence type="ECO:0000313" key="4">
    <source>
        <dbReference type="Proteomes" id="UP000199113"/>
    </source>
</evidence>
<protein>
    <submittedName>
        <fullName evidence="3">Uncharacterized protein</fullName>
    </submittedName>
</protein>
<dbReference type="Proteomes" id="UP000233565">
    <property type="component" value="Unassembled WGS sequence"/>
</dbReference>
<accession>A0A1I0ZSK0</accession>
<sequence length="274" mass="29495">MDLTYAHERSDQVVGHGYIETRQFWFDPNGQFLTALISVVLSDGSKTDLVGTNEDGVVMVDGNLRYPDDTFLTAGFSVDGRATIMHAHTHTRDTTHWHYLPDGSAEVSQVEWRTGEVATTQWQLSPDGAPVGDVREHVLIGDGSDGYKTIETIRQRDGTVTSTTKVVNAHGELITSETTVVHFDPNPQPPPANGRLPSRPAPGGGGGDRFGDIEPTTRAPDPNVSGGGGWIGGTGPMSGTRHITDWWFRGSTGDIRYLGSTANAKTKTARGDPD</sequence>
<reference evidence="2 5" key="2">
    <citation type="submission" date="2017-12" db="EMBL/GenBank/DDBJ databases">
        <title>Pharmacopeia of the Arctic Ocean.</title>
        <authorList>
            <person name="Collins E."/>
            <person name="Ducluzeau A.-L."/>
        </authorList>
    </citation>
    <scope>NUCLEOTIDE SEQUENCE [LARGE SCALE GENOMIC DNA]</scope>
    <source>
        <strain evidence="2 5">DSM 23325</strain>
    </source>
</reference>
<evidence type="ECO:0000313" key="5">
    <source>
        <dbReference type="Proteomes" id="UP000233565"/>
    </source>
</evidence>
<name>A0A1I0ZSK0_9ACTN</name>
<dbReference type="RefSeq" id="WP_091199413.1">
    <property type="nucleotide sequence ID" value="NZ_FOKC01000006.1"/>
</dbReference>
<keyword evidence="5" id="KW-1185">Reference proteome</keyword>
<organism evidence="3 4">
    <name type="scientific">Nocardioides alpinus</name>
    <dbReference type="NCBI Taxonomy" id="748909"/>
    <lineage>
        <taxon>Bacteria</taxon>
        <taxon>Bacillati</taxon>
        <taxon>Actinomycetota</taxon>
        <taxon>Actinomycetes</taxon>
        <taxon>Propionibacteriales</taxon>
        <taxon>Nocardioidaceae</taxon>
        <taxon>Nocardioides</taxon>
    </lineage>
</organism>
<proteinExistence type="predicted"/>
<evidence type="ECO:0000313" key="2">
    <source>
        <dbReference type="EMBL" id="PKH41834.1"/>
    </source>
</evidence>
<dbReference type="AlphaFoldDB" id="A0A1I0ZSK0"/>
<dbReference type="EMBL" id="PJBV01000014">
    <property type="protein sequence ID" value="PKH41834.1"/>
    <property type="molecule type" value="Genomic_DNA"/>
</dbReference>
<evidence type="ECO:0000313" key="3">
    <source>
        <dbReference type="EMBL" id="SFB28517.1"/>
    </source>
</evidence>
<evidence type="ECO:0000256" key="1">
    <source>
        <dbReference type="SAM" id="MobiDB-lite"/>
    </source>
</evidence>
<dbReference type="EMBL" id="FOKC01000006">
    <property type="protein sequence ID" value="SFB28517.1"/>
    <property type="molecule type" value="Genomic_DNA"/>
</dbReference>
<gene>
    <name evidence="2" type="ORF">CXG46_08190</name>
    <name evidence="3" type="ORF">SAMN05192575_106193</name>
</gene>
<feature type="compositionally biased region" description="Gly residues" evidence="1">
    <location>
        <begin position="225"/>
        <end position="234"/>
    </location>
</feature>
<dbReference type="Proteomes" id="UP000199113">
    <property type="component" value="Unassembled WGS sequence"/>
</dbReference>